<dbReference type="InterPro" id="IPR022966">
    <property type="entry name" value="RNase_II/R_CS"/>
</dbReference>
<evidence type="ECO:0000313" key="12">
    <source>
        <dbReference type="EMBL" id="EHO42191.1"/>
    </source>
</evidence>
<dbReference type="GO" id="GO:0006402">
    <property type="term" value="P:mRNA catabolic process"/>
    <property type="evidence" value="ECO:0007669"/>
    <property type="project" value="TreeGrafter"/>
</dbReference>
<gene>
    <name evidence="8 11" type="primary">rnr</name>
    <name evidence="11" type="ORF">Cabys_1412</name>
    <name evidence="12" type="ORF">Calab_2581</name>
</gene>
<feature type="domain" description="S1 motif" evidence="10">
    <location>
        <begin position="626"/>
        <end position="707"/>
    </location>
</feature>
<dbReference type="GO" id="GO:0003723">
    <property type="term" value="F:RNA binding"/>
    <property type="evidence" value="ECO:0007669"/>
    <property type="project" value="UniProtKB-UniRule"/>
</dbReference>
<dbReference type="HOGENOM" id="CLU_002333_4_1_0"/>
<dbReference type="EMBL" id="CM001402">
    <property type="protein sequence ID" value="EHO42191.1"/>
    <property type="molecule type" value="Genomic_DNA"/>
</dbReference>
<keyword evidence="4 8" id="KW-0540">Nuclease</keyword>
<dbReference type="InterPro" id="IPR011805">
    <property type="entry name" value="RNase_R"/>
</dbReference>
<dbReference type="InterPro" id="IPR001900">
    <property type="entry name" value="RNase_II/R"/>
</dbReference>
<dbReference type="SUPFAM" id="SSF50249">
    <property type="entry name" value="Nucleic acid-binding proteins"/>
    <property type="match status" value="3"/>
</dbReference>
<dbReference type="OrthoDB" id="9764149at2"/>
<name>H1XP76_CALAY</name>
<dbReference type="FunCoup" id="H1XP76">
    <property type="interactions" value="489"/>
</dbReference>
<dbReference type="InterPro" id="IPR003029">
    <property type="entry name" value="S1_domain"/>
</dbReference>
<dbReference type="Gene3D" id="2.40.50.140">
    <property type="entry name" value="Nucleic acid-binding proteins"/>
    <property type="match status" value="2"/>
</dbReference>
<dbReference type="InterPro" id="IPR050180">
    <property type="entry name" value="RNR_Ribonuclease"/>
</dbReference>
<evidence type="ECO:0000259" key="10">
    <source>
        <dbReference type="PROSITE" id="PS50126"/>
    </source>
</evidence>
<evidence type="ECO:0000256" key="3">
    <source>
        <dbReference type="ARBA" id="ARBA00022490"/>
    </source>
</evidence>
<evidence type="ECO:0000256" key="9">
    <source>
        <dbReference type="SAM" id="MobiDB-lite"/>
    </source>
</evidence>
<dbReference type="EMBL" id="CP018099">
    <property type="protein sequence ID" value="APF18161.1"/>
    <property type="molecule type" value="Genomic_DNA"/>
</dbReference>
<keyword evidence="13" id="KW-1185">Reference proteome</keyword>
<evidence type="ECO:0000256" key="4">
    <source>
        <dbReference type="ARBA" id="ARBA00022722"/>
    </source>
</evidence>
<comment type="similarity">
    <text evidence="8">Belongs to the RNR ribonuclease family. RNase R subfamily.</text>
</comment>
<sequence>MTRKKTNKFKNKIVELLKKSPGAVLSRKDISHALNVRKEEYNLFQSALQSLIKEGKIVHVKKHQYTLKQVMQRYVGELRTTRAGFGFVYVEEEDFEVFVAQPNLNRAFDRDIVEVQLYAASRGKRFEGFVRRVVKRFREFIVGTYHRNPYYSYVVPDDPKVYRDIIVAPDRSLDAKDGQKVIVKFERWERDEHNPEGTIIEILGDKDTPGVDIVSIAYSFNLPIRFPEAVEKDAREAPEKITAADLKGRLDLRNEVCFTIDPHDAKDFDDAVSLKLLDNGNFELGVHIADVSHYVKPDTALDKEAYRRGTSVYMVDRVVPMLPERLSNQLCSLRPNEDRLTFSCIMEINRKGEVVNYKIAPSVINSNRRFSYEEVQDILDGKTDDPYAEILKQMDALREILMNKRFTEGGIDFETPEVKFVLDEKGKPVEIVPQKRLNSHRLVEEFMLIANKTVAQHIKKISPNKQAPLPFIYRVHEKPDEEKMNRFFNFLSAMRVPFKPVKRVTSRYLQNLLASIKGTKEEVIIEEVALRSMMKAVYSEQNIGHFGLGFKDYTHFTSPIRRYPDLVVHRLLRQYSQNGEIGKVKGLKKTLHKIATQATKMERLAMEAERESIKLKKLEYIEKFIGDEFEGLVSGVQAFGVFVELKDIFVEGIVPVETMTDDFYIYDEPTFSLIGRDTETTIRLGDEVRIRVEEVDFERRRARFSLLENLSDEPGRSEHRTHLLNETTRQPRRKRGKRRK</sequence>
<dbReference type="RefSeq" id="WP_006929459.1">
    <property type="nucleotide sequence ID" value="NZ_CM001402.1"/>
</dbReference>
<dbReference type="Proteomes" id="UP000183868">
    <property type="component" value="Chromosome"/>
</dbReference>
<dbReference type="InterPro" id="IPR012340">
    <property type="entry name" value="NA-bd_OB-fold"/>
</dbReference>
<dbReference type="InParanoid" id="H1XP76"/>
<dbReference type="Pfam" id="PF17876">
    <property type="entry name" value="CSD2"/>
    <property type="match status" value="1"/>
</dbReference>
<dbReference type="STRING" id="880073.Cabys_1412"/>
<evidence type="ECO:0000313" key="14">
    <source>
        <dbReference type="Proteomes" id="UP000183868"/>
    </source>
</evidence>
<dbReference type="PROSITE" id="PS01175">
    <property type="entry name" value="RIBONUCLEASE_II"/>
    <property type="match status" value="1"/>
</dbReference>
<reference evidence="12 13" key="1">
    <citation type="submission" date="2011-09" db="EMBL/GenBank/DDBJ databases">
        <title>The permanent draft genome of Caldithrix abyssi DSM 13497.</title>
        <authorList>
            <consortium name="US DOE Joint Genome Institute (JGI-PGF)"/>
            <person name="Lucas S."/>
            <person name="Han J."/>
            <person name="Lapidus A."/>
            <person name="Bruce D."/>
            <person name="Goodwin L."/>
            <person name="Pitluck S."/>
            <person name="Peters L."/>
            <person name="Kyrpides N."/>
            <person name="Mavromatis K."/>
            <person name="Ivanova N."/>
            <person name="Mikhailova N."/>
            <person name="Chertkov O."/>
            <person name="Detter J.C."/>
            <person name="Tapia R."/>
            <person name="Han C."/>
            <person name="Land M."/>
            <person name="Hauser L."/>
            <person name="Markowitz V."/>
            <person name="Cheng J.-F."/>
            <person name="Hugenholtz P."/>
            <person name="Woyke T."/>
            <person name="Wu D."/>
            <person name="Spring S."/>
            <person name="Brambilla E."/>
            <person name="Klenk H.-P."/>
            <person name="Eisen J.A."/>
        </authorList>
    </citation>
    <scope>NUCLEOTIDE SEQUENCE [LARGE SCALE GENOMIC DNA]</scope>
    <source>
        <strain evidence="12 13">DSM 13497</strain>
    </source>
</reference>
<dbReference type="GO" id="GO:0005829">
    <property type="term" value="C:cytosol"/>
    <property type="evidence" value="ECO:0007669"/>
    <property type="project" value="TreeGrafter"/>
</dbReference>
<accession>H1XP76</accession>
<dbReference type="PANTHER" id="PTHR23355:SF9">
    <property type="entry name" value="DIS3-LIKE EXONUCLEASE 2"/>
    <property type="match status" value="1"/>
</dbReference>
<evidence type="ECO:0000256" key="6">
    <source>
        <dbReference type="ARBA" id="ARBA00022839"/>
    </source>
</evidence>
<dbReference type="InterPro" id="IPR004476">
    <property type="entry name" value="RNase_II/RNase_R"/>
</dbReference>
<protein>
    <recommendedName>
        <fullName evidence="8">Ribonuclease R</fullName>
        <shortName evidence="8">RNase R</shortName>
        <ecNumber evidence="8">3.1.13.1</ecNumber>
    </recommendedName>
</protein>
<dbReference type="GO" id="GO:0008859">
    <property type="term" value="F:exoribonuclease II activity"/>
    <property type="evidence" value="ECO:0007669"/>
    <property type="project" value="UniProtKB-UniRule"/>
</dbReference>
<organism evidence="12 13">
    <name type="scientific">Caldithrix abyssi DSM 13497</name>
    <dbReference type="NCBI Taxonomy" id="880073"/>
    <lineage>
        <taxon>Bacteria</taxon>
        <taxon>Pseudomonadati</taxon>
        <taxon>Calditrichota</taxon>
        <taxon>Calditrichia</taxon>
        <taxon>Calditrichales</taxon>
        <taxon>Calditrichaceae</taxon>
        <taxon>Caldithrix</taxon>
    </lineage>
</organism>
<proteinExistence type="inferred from homology"/>
<dbReference type="PROSITE" id="PS50126">
    <property type="entry name" value="S1"/>
    <property type="match status" value="1"/>
</dbReference>
<dbReference type="Proteomes" id="UP000004671">
    <property type="component" value="Chromosome"/>
</dbReference>
<evidence type="ECO:0000256" key="2">
    <source>
        <dbReference type="ARBA" id="ARBA00004496"/>
    </source>
</evidence>
<dbReference type="KEGG" id="caby:Cabys_1412"/>
<dbReference type="PANTHER" id="PTHR23355">
    <property type="entry name" value="RIBONUCLEASE"/>
    <property type="match status" value="1"/>
</dbReference>
<comment type="function">
    <text evidence="8">3'-5' exoribonuclease that releases 5'-nucleoside monophosphates and is involved in maturation of structured RNAs.</text>
</comment>
<feature type="compositionally biased region" description="Basic and acidic residues" evidence="9">
    <location>
        <begin position="713"/>
        <end position="723"/>
    </location>
</feature>
<evidence type="ECO:0000313" key="13">
    <source>
        <dbReference type="Proteomes" id="UP000004671"/>
    </source>
</evidence>
<reference evidence="11 14" key="2">
    <citation type="submission" date="2016-11" db="EMBL/GenBank/DDBJ databases">
        <title>Genomic analysis of Caldithrix abyssi and proposal of a novel bacterial phylum Caldithrichaeota.</title>
        <authorList>
            <person name="Kublanov I."/>
            <person name="Sigalova O."/>
            <person name="Gavrilov S."/>
            <person name="Lebedinsky A."/>
            <person name="Ivanova N."/>
            <person name="Daum C."/>
            <person name="Reddy T."/>
            <person name="Klenk H.P."/>
            <person name="Goker M."/>
            <person name="Reva O."/>
            <person name="Miroshnichenko M."/>
            <person name="Kyprides N."/>
            <person name="Woyke T."/>
            <person name="Gelfand M."/>
        </authorList>
    </citation>
    <scope>NUCLEOTIDE SEQUENCE [LARGE SCALE GENOMIC DNA]</scope>
    <source>
        <strain evidence="11 14">LF13</strain>
    </source>
</reference>
<dbReference type="HAMAP" id="MF_01895">
    <property type="entry name" value="RNase_R"/>
    <property type="match status" value="1"/>
</dbReference>
<dbReference type="InterPro" id="IPR013223">
    <property type="entry name" value="RNase_B_OB_dom"/>
</dbReference>
<keyword evidence="6 8" id="KW-0269">Exonuclease</keyword>
<dbReference type="NCBIfam" id="TIGR00358">
    <property type="entry name" value="3_prime_RNase"/>
    <property type="match status" value="1"/>
</dbReference>
<dbReference type="SMART" id="SM00316">
    <property type="entry name" value="S1"/>
    <property type="match status" value="1"/>
</dbReference>
<keyword evidence="3 8" id="KW-0963">Cytoplasm</keyword>
<dbReference type="AlphaFoldDB" id="H1XP76"/>
<dbReference type="EC" id="3.1.13.1" evidence="8"/>
<evidence type="ECO:0000313" key="11">
    <source>
        <dbReference type="EMBL" id="APF18161.1"/>
    </source>
</evidence>
<dbReference type="SMART" id="SM00955">
    <property type="entry name" value="RNB"/>
    <property type="match status" value="1"/>
</dbReference>
<evidence type="ECO:0000256" key="8">
    <source>
        <dbReference type="HAMAP-Rule" id="MF_01895"/>
    </source>
</evidence>
<evidence type="ECO:0000256" key="1">
    <source>
        <dbReference type="ARBA" id="ARBA00001849"/>
    </source>
</evidence>
<feature type="region of interest" description="Disordered" evidence="9">
    <location>
        <begin position="712"/>
        <end position="740"/>
    </location>
</feature>
<dbReference type="Pfam" id="PF00773">
    <property type="entry name" value="RNB"/>
    <property type="match status" value="1"/>
</dbReference>
<comment type="catalytic activity">
    <reaction evidence="1 8">
        <text>Exonucleolytic cleavage in the 3'- to 5'-direction to yield nucleoside 5'-phosphates.</text>
        <dbReference type="EC" id="3.1.13.1"/>
    </reaction>
</comment>
<evidence type="ECO:0000256" key="5">
    <source>
        <dbReference type="ARBA" id="ARBA00022801"/>
    </source>
</evidence>
<dbReference type="PaxDb" id="880073-Calab_2581"/>
<dbReference type="NCBIfam" id="TIGR02063">
    <property type="entry name" value="RNase_R"/>
    <property type="match status" value="1"/>
</dbReference>
<evidence type="ECO:0000256" key="7">
    <source>
        <dbReference type="ARBA" id="ARBA00022884"/>
    </source>
</evidence>
<dbReference type="Pfam" id="PF00575">
    <property type="entry name" value="S1"/>
    <property type="match status" value="1"/>
</dbReference>
<comment type="subcellular location">
    <subcellularLocation>
        <location evidence="2 8">Cytoplasm</location>
    </subcellularLocation>
</comment>
<dbReference type="Pfam" id="PF08206">
    <property type="entry name" value="OB_RNB"/>
    <property type="match status" value="1"/>
</dbReference>
<dbReference type="InterPro" id="IPR040476">
    <property type="entry name" value="CSD2"/>
</dbReference>
<dbReference type="eggNOG" id="COG0557">
    <property type="taxonomic scope" value="Bacteria"/>
</dbReference>
<dbReference type="CDD" id="cd04471">
    <property type="entry name" value="S1_RNase_R"/>
    <property type="match status" value="1"/>
</dbReference>
<keyword evidence="5 8" id="KW-0378">Hydrolase</keyword>
<feature type="compositionally biased region" description="Basic residues" evidence="9">
    <location>
        <begin position="730"/>
        <end position="740"/>
    </location>
</feature>
<keyword evidence="7 8" id="KW-0694">RNA-binding</keyword>